<feature type="transmembrane region" description="Helical" evidence="9">
    <location>
        <begin position="124"/>
        <end position="146"/>
    </location>
</feature>
<protein>
    <submittedName>
        <fullName evidence="10">Olfactory receptor 123</fullName>
    </submittedName>
</protein>
<dbReference type="PANTHER" id="PTHR21137:SF43">
    <property type="entry name" value="ODORANT RECEPTOR 47A-RELATED"/>
    <property type="match status" value="1"/>
</dbReference>
<evidence type="ECO:0000256" key="2">
    <source>
        <dbReference type="ARBA" id="ARBA00022606"/>
    </source>
</evidence>
<evidence type="ECO:0000256" key="4">
    <source>
        <dbReference type="ARBA" id="ARBA00022725"/>
    </source>
</evidence>
<dbReference type="GO" id="GO:0007165">
    <property type="term" value="P:signal transduction"/>
    <property type="evidence" value="ECO:0007669"/>
    <property type="project" value="UniProtKB-KW"/>
</dbReference>
<dbReference type="GO" id="GO:0005886">
    <property type="term" value="C:plasma membrane"/>
    <property type="evidence" value="ECO:0007669"/>
    <property type="project" value="TreeGrafter"/>
</dbReference>
<evidence type="ECO:0000256" key="5">
    <source>
        <dbReference type="ARBA" id="ARBA00022989"/>
    </source>
</evidence>
<dbReference type="GO" id="GO:0004984">
    <property type="term" value="F:olfactory receptor activity"/>
    <property type="evidence" value="ECO:0007669"/>
    <property type="project" value="InterPro"/>
</dbReference>
<dbReference type="EMBL" id="CAJNRD030001124">
    <property type="protein sequence ID" value="CAG5109179.1"/>
    <property type="molecule type" value="Genomic_DNA"/>
</dbReference>
<feature type="transmembrane region" description="Helical" evidence="9">
    <location>
        <begin position="33"/>
        <end position="54"/>
    </location>
</feature>
<evidence type="ECO:0000256" key="3">
    <source>
        <dbReference type="ARBA" id="ARBA00022692"/>
    </source>
</evidence>
<dbReference type="InterPro" id="IPR004117">
    <property type="entry name" value="7tm6_olfct_rcpt"/>
</dbReference>
<dbReference type="PANTHER" id="PTHR21137">
    <property type="entry name" value="ODORANT RECEPTOR"/>
    <property type="match status" value="1"/>
</dbReference>
<evidence type="ECO:0000313" key="11">
    <source>
        <dbReference type="Proteomes" id="UP000786811"/>
    </source>
</evidence>
<proteinExistence type="predicted"/>
<dbReference type="OrthoDB" id="7548151at2759"/>
<keyword evidence="8" id="KW-0807">Transducer</keyword>
<dbReference type="AlphaFoldDB" id="A0A8J2HNG7"/>
<evidence type="ECO:0000256" key="6">
    <source>
        <dbReference type="ARBA" id="ARBA00023136"/>
    </source>
</evidence>
<gene>
    <name evidence="10" type="ORF">HICCMSTLAB_LOCUS13815</name>
</gene>
<dbReference type="Pfam" id="PF02949">
    <property type="entry name" value="7tm_6"/>
    <property type="match status" value="1"/>
</dbReference>
<dbReference type="GO" id="GO:0005549">
    <property type="term" value="F:odorant binding"/>
    <property type="evidence" value="ECO:0007669"/>
    <property type="project" value="InterPro"/>
</dbReference>
<dbReference type="Proteomes" id="UP000786811">
    <property type="component" value="Unassembled WGS sequence"/>
</dbReference>
<keyword evidence="4" id="KW-0552">Olfaction</keyword>
<sequence>MKEKKVSEYIIYREIVKKLLIVVGLWPYDNPNIFYNCLPHIQILINFFLCFGMLGFVQKNFTNIDLVTKGMSIMISLMSTIIKVACFIANKDDAIQLHKNLDPYFTRLLQDSELPKFVLKRFSVVKYLSAAFTFIVTLSCAMRLIIPLNIVIKQLKNNIHPVRYPLLFPSVFPWKVTPDSYIYEIEFAIESFAVVTLCFITLSVDCLFTFYVFQMIGQLREISYCFKNLTEESDSQSILRKCIGQYQILIESRDMLQRLYGPIVLWIMVTNAVIMCTIAFQTTQMESISFGRGLLIFTWIALKVLQTFMYAWSGSCLTLESDECRDSIYACEWYGNKRLMTSIIIILSQRPLILTACNFSVVSVEIFQMVINTTVSYFFLLQTLE</sequence>
<feature type="transmembrane region" description="Helical" evidence="9">
    <location>
        <begin position="259"/>
        <end position="280"/>
    </location>
</feature>
<evidence type="ECO:0000313" key="10">
    <source>
        <dbReference type="EMBL" id="CAG5109179.1"/>
    </source>
</evidence>
<keyword evidence="6 9" id="KW-0472">Membrane</keyword>
<keyword evidence="7 10" id="KW-0675">Receptor</keyword>
<evidence type="ECO:0000256" key="7">
    <source>
        <dbReference type="ARBA" id="ARBA00023170"/>
    </source>
</evidence>
<evidence type="ECO:0000256" key="1">
    <source>
        <dbReference type="ARBA" id="ARBA00004141"/>
    </source>
</evidence>
<comment type="subcellular location">
    <subcellularLocation>
        <location evidence="1">Membrane</location>
        <topology evidence="1">Multi-pass membrane protein</topology>
    </subcellularLocation>
</comment>
<organism evidence="10 11">
    <name type="scientific">Cotesia congregata</name>
    <name type="common">Parasitoid wasp</name>
    <name type="synonym">Apanteles congregatus</name>
    <dbReference type="NCBI Taxonomy" id="51543"/>
    <lineage>
        <taxon>Eukaryota</taxon>
        <taxon>Metazoa</taxon>
        <taxon>Ecdysozoa</taxon>
        <taxon>Arthropoda</taxon>
        <taxon>Hexapoda</taxon>
        <taxon>Insecta</taxon>
        <taxon>Pterygota</taxon>
        <taxon>Neoptera</taxon>
        <taxon>Endopterygota</taxon>
        <taxon>Hymenoptera</taxon>
        <taxon>Apocrita</taxon>
        <taxon>Ichneumonoidea</taxon>
        <taxon>Braconidae</taxon>
        <taxon>Microgastrinae</taxon>
        <taxon>Cotesia</taxon>
    </lineage>
</organism>
<feature type="transmembrane region" description="Helical" evidence="9">
    <location>
        <begin position="292"/>
        <end position="312"/>
    </location>
</feature>
<evidence type="ECO:0000256" key="8">
    <source>
        <dbReference type="ARBA" id="ARBA00023224"/>
    </source>
</evidence>
<comment type="caution">
    <text evidence="10">The sequence shown here is derived from an EMBL/GenBank/DDBJ whole genome shotgun (WGS) entry which is preliminary data.</text>
</comment>
<keyword evidence="2" id="KW-0716">Sensory transduction</keyword>
<reference evidence="10" key="1">
    <citation type="submission" date="2021-04" db="EMBL/GenBank/DDBJ databases">
        <authorList>
            <person name="Chebbi M.A.C M."/>
        </authorList>
    </citation>
    <scope>NUCLEOTIDE SEQUENCE</scope>
</reference>
<accession>A0A8J2HNG7</accession>
<keyword evidence="11" id="KW-1185">Reference proteome</keyword>
<evidence type="ECO:0000256" key="9">
    <source>
        <dbReference type="SAM" id="Phobius"/>
    </source>
</evidence>
<name>A0A8J2HNG7_COTCN</name>
<feature type="non-terminal residue" evidence="10">
    <location>
        <position position="385"/>
    </location>
</feature>
<keyword evidence="3 9" id="KW-0812">Transmembrane</keyword>
<feature type="transmembrane region" description="Helical" evidence="9">
    <location>
        <begin position="192"/>
        <end position="213"/>
    </location>
</feature>
<keyword evidence="5 9" id="KW-1133">Transmembrane helix</keyword>
<feature type="transmembrane region" description="Helical" evidence="9">
    <location>
        <begin position="66"/>
        <end position="90"/>
    </location>
</feature>